<evidence type="ECO:0000313" key="1">
    <source>
        <dbReference type="EMBL" id="QEM01730.1"/>
    </source>
</evidence>
<accession>A0A5C1H7X1</accession>
<name>A0A5C1H7X1_9APIC</name>
<protein>
    <submittedName>
        <fullName evidence="1">Uncharacterized protein</fullName>
    </submittedName>
</protein>
<dbReference type="AlphaFoldDB" id="A0A5C1H7X1"/>
<reference evidence="1" key="1">
    <citation type="journal article" date="2019" name="Genome Biol. Evol.">
        <title>Nephromyces represents a diverse and novel lineage of the Apicomplexa that has retained apicoplasts.</title>
        <authorList>
            <person name="Munoz-Gomez S.A."/>
            <person name="Durnin K."/>
            <person name="Eme L."/>
            <person name="Paight C."/>
            <person name="Lane C.E."/>
            <person name="Saffo M.B."/>
            <person name="Slamovits C.H."/>
        </authorList>
    </citation>
    <scope>NUCLEOTIDE SEQUENCE</scope>
    <source>
        <strain evidence="1">654</strain>
    </source>
</reference>
<dbReference type="EMBL" id="MK573205">
    <property type="protein sequence ID" value="QEM01730.1"/>
    <property type="molecule type" value="Genomic_DNA"/>
</dbReference>
<organism evidence="1">
    <name type="scientific">Nephromyces sp. ex Molgula occidentalis</name>
    <dbReference type="NCBI Taxonomy" id="2544991"/>
    <lineage>
        <taxon>Eukaryota</taxon>
        <taxon>Sar</taxon>
        <taxon>Alveolata</taxon>
        <taxon>Apicomplexa</taxon>
        <taxon>Aconoidasida</taxon>
        <taxon>Nephromycida</taxon>
        <taxon>Nephromyces</taxon>
    </lineage>
</organism>
<sequence>MTKDITFNFKSFIKKYLSNVEDNFIIYFLLLNYLHKKYNLNLKFKSLNF</sequence>
<proteinExistence type="predicted"/>
<gene>
    <name evidence="1" type="primary">orf53</name>
</gene>